<evidence type="ECO:0008006" key="7">
    <source>
        <dbReference type="Google" id="ProtNLM"/>
    </source>
</evidence>
<dbReference type="GO" id="GO:0005506">
    <property type="term" value="F:iron ion binding"/>
    <property type="evidence" value="ECO:0007669"/>
    <property type="project" value="InterPro"/>
</dbReference>
<dbReference type="GO" id="GO:0004497">
    <property type="term" value="F:monooxygenase activity"/>
    <property type="evidence" value="ECO:0007669"/>
    <property type="project" value="InterPro"/>
</dbReference>
<dbReference type="PANTHER" id="PTHR24291:SF201">
    <property type="entry name" value="CYTOCHROME P450, FAMILY 4, SUBFAMILY B, POLYPEPTIDE 7"/>
    <property type="match status" value="1"/>
</dbReference>
<evidence type="ECO:0000313" key="6">
    <source>
        <dbReference type="Proteomes" id="UP000481153"/>
    </source>
</evidence>
<dbReference type="InterPro" id="IPR002403">
    <property type="entry name" value="Cyt_P450_E_grp-IV"/>
</dbReference>
<dbReference type="InterPro" id="IPR001128">
    <property type="entry name" value="Cyt_P450"/>
</dbReference>
<accession>A0A6G0X880</accession>
<dbReference type="AlphaFoldDB" id="A0A6G0X880"/>
<keyword evidence="6" id="KW-1185">Reference proteome</keyword>
<dbReference type="InterPro" id="IPR036396">
    <property type="entry name" value="Cyt_P450_sf"/>
</dbReference>
<dbReference type="GO" id="GO:0020037">
    <property type="term" value="F:heme binding"/>
    <property type="evidence" value="ECO:0007669"/>
    <property type="project" value="InterPro"/>
</dbReference>
<dbReference type="GO" id="GO:0016705">
    <property type="term" value="F:oxidoreductase activity, acting on paired donors, with incorporation or reduction of molecular oxygen"/>
    <property type="evidence" value="ECO:0007669"/>
    <property type="project" value="InterPro"/>
</dbReference>
<proteinExistence type="inferred from homology"/>
<dbReference type="Proteomes" id="UP000481153">
    <property type="component" value="Unassembled WGS sequence"/>
</dbReference>
<dbReference type="Pfam" id="PF00067">
    <property type="entry name" value="p450"/>
    <property type="match status" value="1"/>
</dbReference>
<sequence length="93" mass="10097">MEGTPEWDADLKLRDGKSHAFYYLPFSIGSGNCIGQRFAIAEIQVIVAMIVGEFDVKLTPNANLRHKNNGTTMALANLEVTIERAETSSVAAA</sequence>
<keyword evidence="2 4" id="KW-0479">Metal-binding</keyword>
<comment type="similarity">
    <text evidence="1">Belongs to the cytochrome P450 family.</text>
</comment>
<dbReference type="InterPro" id="IPR050196">
    <property type="entry name" value="Cytochrome_P450_Monoox"/>
</dbReference>
<organism evidence="5 6">
    <name type="scientific">Aphanomyces euteiches</name>
    <dbReference type="NCBI Taxonomy" id="100861"/>
    <lineage>
        <taxon>Eukaryota</taxon>
        <taxon>Sar</taxon>
        <taxon>Stramenopiles</taxon>
        <taxon>Oomycota</taxon>
        <taxon>Saprolegniomycetes</taxon>
        <taxon>Saprolegniales</taxon>
        <taxon>Verrucalvaceae</taxon>
        <taxon>Aphanomyces</taxon>
    </lineage>
</organism>
<keyword evidence="3 4" id="KW-0408">Iron</keyword>
<comment type="caution">
    <text evidence="5">The sequence shown here is derived from an EMBL/GenBank/DDBJ whole genome shotgun (WGS) entry which is preliminary data.</text>
</comment>
<keyword evidence="4" id="KW-0349">Heme</keyword>
<feature type="binding site" description="axial binding residue" evidence="4">
    <location>
        <position position="33"/>
    </location>
    <ligand>
        <name>heme</name>
        <dbReference type="ChEBI" id="CHEBI:30413"/>
    </ligand>
    <ligandPart>
        <name>Fe</name>
        <dbReference type="ChEBI" id="CHEBI:18248"/>
    </ligandPart>
</feature>
<reference evidence="5 6" key="1">
    <citation type="submission" date="2019-07" db="EMBL/GenBank/DDBJ databases">
        <title>Genomics analysis of Aphanomyces spp. identifies a new class of oomycete effector associated with host adaptation.</title>
        <authorList>
            <person name="Gaulin E."/>
        </authorList>
    </citation>
    <scope>NUCLEOTIDE SEQUENCE [LARGE SCALE GENOMIC DNA]</scope>
    <source>
        <strain evidence="5 6">ATCC 201684</strain>
    </source>
</reference>
<comment type="cofactor">
    <cofactor evidence="4">
        <name>heme</name>
        <dbReference type="ChEBI" id="CHEBI:30413"/>
    </cofactor>
</comment>
<dbReference type="SUPFAM" id="SSF48264">
    <property type="entry name" value="Cytochrome P450"/>
    <property type="match status" value="1"/>
</dbReference>
<evidence type="ECO:0000256" key="4">
    <source>
        <dbReference type="PIRSR" id="PIRSR602403-1"/>
    </source>
</evidence>
<dbReference type="VEuPathDB" id="FungiDB:AeMF1_005434"/>
<name>A0A6G0X880_9STRA</name>
<evidence type="ECO:0000256" key="3">
    <source>
        <dbReference type="ARBA" id="ARBA00023004"/>
    </source>
</evidence>
<dbReference type="Gene3D" id="1.10.630.10">
    <property type="entry name" value="Cytochrome P450"/>
    <property type="match status" value="1"/>
</dbReference>
<evidence type="ECO:0000313" key="5">
    <source>
        <dbReference type="EMBL" id="KAF0736251.1"/>
    </source>
</evidence>
<dbReference type="PRINTS" id="PR00465">
    <property type="entry name" value="EP450IV"/>
</dbReference>
<gene>
    <name evidence="5" type="ORF">Ae201684_007273</name>
</gene>
<evidence type="ECO:0000256" key="2">
    <source>
        <dbReference type="ARBA" id="ARBA00022723"/>
    </source>
</evidence>
<evidence type="ECO:0000256" key="1">
    <source>
        <dbReference type="ARBA" id="ARBA00010617"/>
    </source>
</evidence>
<dbReference type="PANTHER" id="PTHR24291">
    <property type="entry name" value="CYTOCHROME P450 FAMILY 4"/>
    <property type="match status" value="1"/>
</dbReference>
<protein>
    <recommendedName>
        <fullName evidence="7">Cytochrome P450</fullName>
    </recommendedName>
</protein>
<dbReference type="EMBL" id="VJMJ01000089">
    <property type="protein sequence ID" value="KAF0736251.1"/>
    <property type="molecule type" value="Genomic_DNA"/>
</dbReference>